<dbReference type="InterPro" id="IPR008775">
    <property type="entry name" value="Phytyl_CoA_dOase-like"/>
</dbReference>
<evidence type="ECO:0000313" key="1">
    <source>
        <dbReference type="EMBL" id="KAI1867501.1"/>
    </source>
</evidence>
<evidence type="ECO:0008006" key="3">
    <source>
        <dbReference type="Google" id="ProtNLM"/>
    </source>
</evidence>
<dbReference type="AlphaFoldDB" id="A0A9Q0AN97"/>
<dbReference type="Pfam" id="PF05721">
    <property type="entry name" value="PhyH"/>
    <property type="match status" value="1"/>
</dbReference>
<dbReference type="GO" id="GO:0048244">
    <property type="term" value="F:phytanoyl-CoA dioxygenase activity"/>
    <property type="evidence" value="ECO:0007669"/>
    <property type="project" value="InterPro"/>
</dbReference>
<reference evidence="1" key="1">
    <citation type="submission" date="2021-03" db="EMBL/GenBank/DDBJ databases">
        <title>Revisited historic fungal species revealed as producer of novel bioactive compounds through whole genome sequencing and comparative genomics.</title>
        <authorList>
            <person name="Vignolle G.A."/>
            <person name="Hochenegger N."/>
            <person name="Mach R.L."/>
            <person name="Mach-Aigner A.R."/>
            <person name="Javad Rahimi M."/>
            <person name="Salim K.A."/>
            <person name="Chan C.M."/>
            <person name="Lim L.B.L."/>
            <person name="Cai F."/>
            <person name="Druzhinina I.S."/>
            <person name="U'Ren J.M."/>
            <person name="Derntl C."/>
        </authorList>
    </citation>
    <scope>NUCLEOTIDE SEQUENCE</scope>
    <source>
        <strain evidence="1">TUCIM 5799</strain>
    </source>
</reference>
<keyword evidence="2" id="KW-1185">Reference proteome</keyword>
<dbReference type="GO" id="GO:0001561">
    <property type="term" value="P:fatty acid alpha-oxidation"/>
    <property type="evidence" value="ECO:0007669"/>
    <property type="project" value="InterPro"/>
</dbReference>
<organism evidence="1 2">
    <name type="scientific">Neoarthrinium moseri</name>
    <dbReference type="NCBI Taxonomy" id="1658444"/>
    <lineage>
        <taxon>Eukaryota</taxon>
        <taxon>Fungi</taxon>
        <taxon>Dikarya</taxon>
        <taxon>Ascomycota</taxon>
        <taxon>Pezizomycotina</taxon>
        <taxon>Sordariomycetes</taxon>
        <taxon>Xylariomycetidae</taxon>
        <taxon>Amphisphaeriales</taxon>
        <taxon>Apiosporaceae</taxon>
        <taxon>Neoarthrinium</taxon>
    </lineage>
</organism>
<proteinExistence type="predicted"/>
<dbReference type="PANTHER" id="PTHR21308:SF8">
    <property type="entry name" value="PHYTANOYL-COA DIOXYGENASE FAMILY PROTEIN (AFU_ORTHOLOGUE AFUA_2G09620)"/>
    <property type="match status" value="1"/>
</dbReference>
<dbReference type="PANTHER" id="PTHR21308">
    <property type="entry name" value="PHYTANOYL-COA ALPHA-HYDROXYLASE"/>
    <property type="match status" value="1"/>
</dbReference>
<accession>A0A9Q0AN97</accession>
<dbReference type="InterPro" id="IPR047128">
    <property type="entry name" value="PhyH"/>
</dbReference>
<gene>
    <name evidence="1" type="ORF">JX265_007303</name>
</gene>
<dbReference type="EMBL" id="JAFIMR010000018">
    <property type="protein sequence ID" value="KAI1867501.1"/>
    <property type="molecule type" value="Genomic_DNA"/>
</dbReference>
<comment type="caution">
    <text evidence="1">The sequence shown here is derived from an EMBL/GenBank/DDBJ whole genome shotgun (WGS) entry which is preliminary data.</text>
</comment>
<evidence type="ECO:0000313" key="2">
    <source>
        <dbReference type="Proteomes" id="UP000829685"/>
    </source>
</evidence>
<name>A0A9Q0AN97_9PEZI</name>
<dbReference type="Proteomes" id="UP000829685">
    <property type="component" value="Unassembled WGS sequence"/>
</dbReference>
<dbReference type="Gene3D" id="2.60.120.620">
    <property type="entry name" value="q2cbj1_9rhob like domain"/>
    <property type="match status" value="1"/>
</dbReference>
<sequence>MQIHAGGNVGAALHVTNPSSLSMAGLQRTISRGISALGRAARPLAVSNPGSLDALKTLCETKVGSSDYRRAKTVERNIPIYDLASTSIEDLDAVVGLQDEWYHALNAGPGVVVLKNFLSDHSVIKQANGVFDNIIKREAASTKGDHFAAAGSNSRVWNSFQKHAEQDPANFVHYYANPWLDRVSEAWLGPFYQITAQLNVVRPGGKPQSAHRDYHLGFQSADACALFPRSMQIASQYLTLQGGIAHSAVPLDSGPTRLLPFSQLLPEGYLAWRLPEFTNFFNERWVSLPMEIGDAVFFNPALFHAAGQNDTKTIERSVNLLQISSAFGRPMESVNNLKIIRKSWEQLKKLARDDKEGHRTAACVNAMAEGYPFPSNLDRRPPGPDGMAPISEVDVLWEGLRDNWSTDHISEKLQQLIDDSDS</sequence>
<dbReference type="SUPFAM" id="SSF51197">
    <property type="entry name" value="Clavaminate synthase-like"/>
    <property type="match status" value="1"/>
</dbReference>
<protein>
    <recommendedName>
        <fullName evidence="3">Phytanoyl-CoA dioxygenase</fullName>
    </recommendedName>
</protein>